<keyword evidence="2" id="KW-1185">Reference proteome</keyword>
<gene>
    <name evidence="1" type="ORF">RHMOL_Rhmol07G0118100</name>
</gene>
<evidence type="ECO:0000313" key="1">
    <source>
        <dbReference type="EMBL" id="KAI8546445.1"/>
    </source>
</evidence>
<protein>
    <submittedName>
        <fullName evidence="1">Uncharacterized protein</fullName>
    </submittedName>
</protein>
<name>A0ACC0MZW2_RHOML</name>
<evidence type="ECO:0000313" key="2">
    <source>
        <dbReference type="Proteomes" id="UP001062846"/>
    </source>
</evidence>
<sequence>MRNWNGQLPIHYAAMLGKKCGFASFCSSAILTRHCLMAVILSFVSDSIAASTFPSEARFSFLERFISRNVPVKSEISSNVGDGDVESLAESPIGSAEGRQWFTWFQGYYNFKAMAILSEPFFTAARVGLHEVVVEILVACPDMIYSLDEVGHTTLGIAVMNCDIDIFNLTSWVRYAWL</sequence>
<comment type="caution">
    <text evidence="1">The sequence shown here is derived from an EMBL/GenBank/DDBJ whole genome shotgun (WGS) entry which is preliminary data.</text>
</comment>
<organism evidence="1 2">
    <name type="scientific">Rhododendron molle</name>
    <name type="common">Chinese azalea</name>
    <name type="synonym">Azalea mollis</name>
    <dbReference type="NCBI Taxonomy" id="49168"/>
    <lineage>
        <taxon>Eukaryota</taxon>
        <taxon>Viridiplantae</taxon>
        <taxon>Streptophyta</taxon>
        <taxon>Embryophyta</taxon>
        <taxon>Tracheophyta</taxon>
        <taxon>Spermatophyta</taxon>
        <taxon>Magnoliopsida</taxon>
        <taxon>eudicotyledons</taxon>
        <taxon>Gunneridae</taxon>
        <taxon>Pentapetalae</taxon>
        <taxon>asterids</taxon>
        <taxon>Ericales</taxon>
        <taxon>Ericaceae</taxon>
        <taxon>Ericoideae</taxon>
        <taxon>Rhodoreae</taxon>
        <taxon>Rhododendron</taxon>
    </lineage>
</organism>
<dbReference type="EMBL" id="CM046394">
    <property type="protein sequence ID" value="KAI8546445.1"/>
    <property type="molecule type" value="Genomic_DNA"/>
</dbReference>
<proteinExistence type="predicted"/>
<reference evidence="1" key="1">
    <citation type="submission" date="2022-02" db="EMBL/GenBank/DDBJ databases">
        <title>Plant Genome Project.</title>
        <authorList>
            <person name="Zhang R.-G."/>
        </authorList>
    </citation>
    <scope>NUCLEOTIDE SEQUENCE</scope>
    <source>
        <strain evidence="1">AT1</strain>
    </source>
</reference>
<accession>A0ACC0MZW2</accession>
<dbReference type="Proteomes" id="UP001062846">
    <property type="component" value="Chromosome 7"/>
</dbReference>